<accession>A0A941BS70</accession>
<reference evidence="2" key="1">
    <citation type="submission" date="2021-04" db="EMBL/GenBank/DDBJ databases">
        <title>The genome sequence of Ideonella sp. 4Y11.</title>
        <authorList>
            <person name="Liu Y."/>
        </authorList>
    </citation>
    <scope>NUCLEOTIDE SEQUENCE</scope>
    <source>
        <strain evidence="2">4Y11</strain>
    </source>
</reference>
<gene>
    <name evidence="2" type="ORF">KAK06_20200</name>
</gene>
<evidence type="ECO:0000313" key="2">
    <source>
        <dbReference type="EMBL" id="MBQ0961290.1"/>
    </source>
</evidence>
<protein>
    <submittedName>
        <fullName evidence="2">Uncharacterized protein</fullName>
    </submittedName>
</protein>
<evidence type="ECO:0000256" key="1">
    <source>
        <dbReference type="SAM" id="SignalP"/>
    </source>
</evidence>
<proteinExistence type="predicted"/>
<keyword evidence="3" id="KW-1185">Reference proteome</keyword>
<dbReference type="RefSeq" id="WP_210803972.1">
    <property type="nucleotide sequence ID" value="NZ_JAGQDE010000025.1"/>
</dbReference>
<comment type="caution">
    <text evidence="2">The sequence shown here is derived from an EMBL/GenBank/DDBJ whole genome shotgun (WGS) entry which is preliminary data.</text>
</comment>
<evidence type="ECO:0000313" key="3">
    <source>
        <dbReference type="Proteomes" id="UP000678374"/>
    </source>
</evidence>
<sequence length="302" mass="30874">MHRALSALWGTAFWLAAGAASATVFTLAPVQLPGGTTLLGTVTTDGTLGPLSAGNVVDWDVRLRQTQRWVFDPSHPGVWASGVSVSANGRTMSVRTSPDGVNDGGLLAFGSFGPGPEYGVQVANFTGSYANGGVAFYLAGPVFEWQWLSAPNGSKRVVAKAAPGSSVFKLVPVDFPSGTVLSGSITTDGSTGAIGAAQITDWKISATETTEVRYTPANSSVLPATAGLSSDGTTLSVARPGGYFGVGIAPRPPARGQGAVPADFASATAPSGGQAGYWNPFTFQYVGLRFKGSTWPIATVQP</sequence>
<keyword evidence="1" id="KW-0732">Signal</keyword>
<dbReference type="AlphaFoldDB" id="A0A941BS70"/>
<organism evidence="2 3">
    <name type="scientific">Ideonella aquatica</name>
    <dbReference type="NCBI Taxonomy" id="2824119"/>
    <lineage>
        <taxon>Bacteria</taxon>
        <taxon>Pseudomonadati</taxon>
        <taxon>Pseudomonadota</taxon>
        <taxon>Betaproteobacteria</taxon>
        <taxon>Burkholderiales</taxon>
        <taxon>Sphaerotilaceae</taxon>
        <taxon>Ideonella</taxon>
    </lineage>
</organism>
<dbReference type="Proteomes" id="UP000678374">
    <property type="component" value="Unassembled WGS sequence"/>
</dbReference>
<dbReference type="EMBL" id="JAGQDE010000025">
    <property type="protein sequence ID" value="MBQ0961290.1"/>
    <property type="molecule type" value="Genomic_DNA"/>
</dbReference>
<feature type="chain" id="PRO_5038016007" evidence="1">
    <location>
        <begin position="23"/>
        <end position="302"/>
    </location>
</feature>
<feature type="signal peptide" evidence="1">
    <location>
        <begin position="1"/>
        <end position="22"/>
    </location>
</feature>
<name>A0A941BS70_9BURK</name>